<feature type="transmembrane region" description="Helical" evidence="1">
    <location>
        <begin position="59"/>
        <end position="81"/>
    </location>
</feature>
<keyword evidence="1" id="KW-0472">Membrane</keyword>
<feature type="transmembrane region" description="Helical" evidence="1">
    <location>
        <begin position="20"/>
        <end position="39"/>
    </location>
</feature>
<keyword evidence="1" id="KW-0812">Transmembrane</keyword>
<evidence type="ECO:0000256" key="1">
    <source>
        <dbReference type="SAM" id="Phobius"/>
    </source>
</evidence>
<protein>
    <recommendedName>
        <fullName evidence="4">Lantibiotic protection ABC transporter permease subunit, MutG family</fullName>
    </recommendedName>
</protein>
<keyword evidence="3" id="KW-1185">Reference proteome</keyword>
<dbReference type="CDD" id="cd21503">
    <property type="entry name" value="ABC-2_lan_permease"/>
    <property type="match status" value="1"/>
</dbReference>
<feature type="transmembrane region" description="Helical" evidence="1">
    <location>
        <begin position="164"/>
        <end position="184"/>
    </location>
</feature>
<reference evidence="2 3" key="1">
    <citation type="submission" date="2018-01" db="EMBL/GenBank/DDBJ databases">
        <title>The whole genome sequencing and assembly of Fervidobacterium changbaicum CBS-1 strain.</title>
        <authorList>
            <person name="Kim J.-Y."/>
            <person name="Park M.-K."/>
            <person name="Yi H."/>
            <person name="Bahn Y.-S."/>
            <person name="Kim J.F."/>
            <person name="Lee D.-W."/>
        </authorList>
    </citation>
    <scope>NUCLEOTIDE SEQUENCE [LARGE SCALE GENOMIC DNA]</scope>
    <source>
        <strain evidence="2 3">CBS-1</strain>
    </source>
</reference>
<proteinExistence type="predicted"/>
<evidence type="ECO:0000313" key="3">
    <source>
        <dbReference type="Proteomes" id="UP000288947"/>
    </source>
</evidence>
<organism evidence="2 3">
    <name type="scientific">Fervidobacterium changbaicum</name>
    <dbReference type="NCBI Taxonomy" id="310769"/>
    <lineage>
        <taxon>Bacteria</taxon>
        <taxon>Thermotogati</taxon>
        <taxon>Thermotogota</taxon>
        <taxon>Thermotogae</taxon>
        <taxon>Thermotogales</taxon>
        <taxon>Fervidobacteriaceae</taxon>
        <taxon>Fervidobacterium</taxon>
    </lineage>
</organism>
<keyword evidence="1" id="KW-1133">Transmembrane helix</keyword>
<sequence>MIKMITLLRIEWLKTKRTFFRFFLLVFPVAFALSISWKISSLGMKNEIEKDVFMLRNVFYTFFFPFLISFIPSYLIGYESIHGENAFVNVKYSKSKLVFSKVLFSLLCLSWILFAIDLIYFFTIKHLGIHIQYGILFFSSVIPLLGSFPAVLLHVLITFKWRMGLSLAIGTVGALLSEMINAGLGYKMWYIFPWSIPSTFNTYSIVLLKNIKINDHVTNLLSQFSPIQIYLGSIMNGITTSVIYSAILLLMSLHLARSLEFKETL</sequence>
<feature type="transmembrane region" description="Helical" evidence="1">
    <location>
        <begin position="190"/>
        <end position="208"/>
    </location>
</feature>
<feature type="transmembrane region" description="Helical" evidence="1">
    <location>
        <begin position="135"/>
        <end position="157"/>
    </location>
</feature>
<dbReference type="Proteomes" id="UP000288947">
    <property type="component" value="Chromosome"/>
</dbReference>
<dbReference type="EMBL" id="CP026721">
    <property type="protein sequence ID" value="QAV33349.1"/>
    <property type="molecule type" value="Genomic_DNA"/>
</dbReference>
<accession>A0ABX5QSI8</accession>
<name>A0ABX5QSI8_9BACT</name>
<feature type="transmembrane region" description="Helical" evidence="1">
    <location>
        <begin position="229"/>
        <end position="256"/>
    </location>
</feature>
<evidence type="ECO:0000313" key="2">
    <source>
        <dbReference type="EMBL" id="QAV33349.1"/>
    </source>
</evidence>
<dbReference type="RefSeq" id="WP_090221689.1">
    <property type="nucleotide sequence ID" value="NZ_CP026721.1"/>
</dbReference>
<feature type="transmembrane region" description="Helical" evidence="1">
    <location>
        <begin position="102"/>
        <end position="123"/>
    </location>
</feature>
<evidence type="ECO:0008006" key="4">
    <source>
        <dbReference type="Google" id="ProtNLM"/>
    </source>
</evidence>
<gene>
    <name evidence="2" type="ORF">CBS1_06200</name>
</gene>